<keyword evidence="2" id="KW-1185">Reference proteome</keyword>
<dbReference type="EMBL" id="JAVFKD010000016">
    <property type="protein sequence ID" value="KAK5987901.1"/>
    <property type="molecule type" value="Genomic_DNA"/>
</dbReference>
<organism evidence="1 2">
    <name type="scientific">Cladobotryum mycophilum</name>
    <dbReference type="NCBI Taxonomy" id="491253"/>
    <lineage>
        <taxon>Eukaryota</taxon>
        <taxon>Fungi</taxon>
        <taxon>Dikarya</taxon>
        <taxon>Ascomycota</taxon>
        <taxon>Pezizomycotina</taxon>
        <taxon>Sordariomycetes</taxon>
        <taxon>Hypocreomycetidae</taxon>
        <taxon>Hypocreales</taxon>
        <taxon>Hypocreaceae</taxon>
        <taxon>Cladobotryum</taxon>
    </lineage>
</organism>
<gene>
    <name evidence="1" type="ORF">PT974_12037</name>
</gene>
<sequence length="314" mass="35204">MSTNSISTLPRAAGHQVHKLALQIYPTRISQVTRRNLQLLPRAVEKTPKRSLESRLAMTQHGKSVLQDLSKHRIIRCHSASRIGRTLYARGCASCGAFGSHVFLPIFTRVCFHCISKSPLCKLVDPATAQRCFALSHRQRWGAIPAVHLYDTTPFQRKYRSVVSVEAARQLAVQIHGSMQAVAEASKQSGTRPRGPKNPMSKRLSEYTFTLEDLLSPGFLSTTSISASLSSRMPRINKRSGEVEFGVKCIGCAETASLGRRRLLRKAVLDQVLPKHCTPKEGFRIITTREWAREDLLEHVTQCYGIRKMVEDEE</sequence>
<dbReference type="Proteomes" id="UP001338125">
    <property type="component" value="Unassembled WGS sequence"/>
</dbReference>
<evidence type="ECO:0000313" key="2">
    <source>
        <dbReference type="Proteomes" id="UP001338125"/>
    </source>
</evidence>
<evidence type="ECO:0000313" key="1">
    <source>
        <dbReference type="EMBL" id="KAK5987901.1"/>
    </source>
</evidence>
<protein>
    <submittedName>
        <fullName evidence="1">Uncharacterized protein</fullName>
    </submittedName>
</protein>
<name>A0ABR0S7W8_9HYPO</name>
<proteinExistence type="predicted"/>
<comment type="caution">
    <text evidence="1">The sequence shown here is derived from an EMBL/GenBank/DDBJ whole genome shotgun (WGS) entry which is preliminary data.</text>
</comment>
<accession>A0ABR0S7W8</accession>
<reference evidence="1 2" key="1">
    <citation type="submission" date="2024-01" db="EMBL/GenBank/DDBJ databases">
        <title>Complete genome of Cladobotryum mycophilum ATHUM6906.</title>
        <authorList>
            <person name="Christinaki A.C."/>
            <person name="Myridakis A.I."/>
            <person name="Kouvelis V.N."/>
        </authorList>
    </citation>
    <scope>NUCLEOTIDE SEQUENCE [LARGE SCALE GENOMIC DNA]</scope>
    <source>
        <strain evidence="1 2">ATHUM6906</strain>
    </source>
</reference>